<accession>F4H3B7</accession>
<dbReference type="AlphaFoldDB" id="F4H3B7"/>
<dbReference type="InterPro" id="IPR003594">
    <property type="entry name" value="HATPase_dom"/>
</dbReference>
<dbReference type="SUPFAM" id="SSF81606">
    <property type="entry name" value="PP2C-like"/>
    <property type="match status" value="1"/>
</dbReference>
<dbReference type="InterPro" id="IPR036890">
    <property type="entry name" value="HATPase_C_sf"/>
</dbReference>
<dbReference type="eggNOG" id="COG2208">
    <property type="taxonomic scope" value="Bacteria"/>
</dbReference>
<dbReference type="PANTHER" id="PTHR43156:SF2">
    <property type="entry name" value="STAGE II SPORULATION PROTEIN E"/>
    <property type="match status" value="1"/>
</dbReference>
<dbReference type="STRING" id="590998.Celf_1203"/>
<dbReference type="Gene3D" id="3.30.750.24">
    <property type="entry name" value="STAS domain"/>
    <property type="match status" value="1"/>
</dbReference>
<dbReference type="Gene3D" id="3.30.565.10">
    <property type="entry name" value="Histidine kinase-like ATPase, C-terminal domain"/>
    <property type="match status" value="1"/>
</dbReference>
<evidence type="ECO:0000259" key="2">
    <source>
        <dbReference type="SMART" id="SM00331"/>
    </source>
</evidence>
<dbReference type="InterPro" id="IPR036457">
    <property type="entry name" value="PPM-type-like_dom_sf"/>
</dbReference>
<evidence type="ECO:0000313" key="3">
    <source>
        <dbReference type="EMBL" id="AEE45338.1"/>
    </source>
</evidence>
<feature type="domain" description="PPM-type phosphatase" evidence="2">
    <location>
        <begin position="40"/>
        <end position="258"/>
    </location>
</feature>
<dbReference type="InterPro" id="IPR052016">
    <property type="entry name" value="Bact_Sigma-Reg"/>
</dbReference>
<gene>
    <name evidence="3" type="ordered locus">Celf_1203</name>
</gene>
<keyword evidence="1" id="KW-0378">Hydrolase</keyword>
<dbReference type="eggNOG" id="COG2172">
    <property type="taxonomic scope" value="Bacteria"/>
</dbReference>
<dbReference type="Gene3D" id="3.60.40.10">
    <property type="entry name" value="PPM-type phosphatase domain"/>
    <property type="match status" value="1"/>
</dbReference>
<reference evidence="3 4" key="1">
    <citation type="submission" date="2011-04" db="EMBL/GenBank/DDBJ databases">
        <title>Complete sequence of Cellulomonas fimi ATCC 484.</title>
        <authorList>
            <consortium name="US DOE Joint Genome Institute"/>
            <person name="Lucas S."/>
            <person name="Han J."/>
            <person name="Lapidus A."/>
            <person name="Cheng J.-F."/>
            <person name="Goodwin L."/>
            <person name="Pitluck S."/>
            <person name="Peters L."/>
            <person name="Chertkov O."/>
            <person name="Detter J.C."/>
            <person name="Han C."/>
            <person name="Tapia R."/>
            <person name="Land M."/>
            <person name="Hauser L."/>
            <person name="Kyrpides N."/>
            <person name="Ivanova N."/>
            <person name="Ovchinnikova G."/>
            <person name="Pagani I."/>
            <person name="Mead D."/>
            <person name="Brumm P."/>
            <person name="Woyke T."/>
        </authorList>
    </citation>
    <scope>NUCLEOTIDE SEQUENCE [LARGE SCALE GENOMIC DNA]</scope>
    <source>
        <strain evidence="4">ATCC 484 / DSM 20113 / JCM 1341 / NBRC 15513 / NCIMB 8980 / NCTC 7547</strain>
    </source>
</reference>
<dbReference type="HOGENOM" id="CLU_030485_0_0_11"/>
<evidence type="ECO:0000313" key="4">
    <source>
        <dbReference type="Proteomes" id="UP000008460"/>
    </source>
</evidence>
<sequence length="509" mass="51605">MHLDARGDGEMADDHDAPPLSRDVLVRLHGALLPATVPLLAHADVAATYLVSNRDQTVGGDWFDACVTVDGRLALAVGDVVGTGIQSSVTMSDLRSVLGSHLQDGTSVAESLAVLDRIALRAPHAFASSVCVAVLDPRTGELEYATRGHPPPLVVTATGATTLPATAGGTLGGSDPGTTAHAVLPLGAALVLCTDGLVDHPGASIDASWQALSRAAAAALGDDGDRHESAAVRLCRRVPAELGADGFDDDVTLLVAHRRPAPAPLDVRTTAQAASLGPLRGAIGRWGASVGLTPRDAALLELAVSETAANSVEHAYRGVAPGPVSVHAELDDTATVTVTVTDAGTWQEPSSMPSDRGRGLAMARMGGVDVQVDTGASGTCVTLRLPARRRVPLDVGPARASTRSDVSIDTAQVGVVRVGGVVDRPEAASRVSSEVNRQSRGGLLPVTVELGDLTFLGSIGVRALQTLTDAGAPGGAPVTLVAAAGSRAAGTLRLAGLPFETTLLAAPAE</sequence>
<dbReference type="SMART" id="SM00331">
    <property type="entry name" value="PP2C_SIG"/>
    <property type="match status" value="1"/>
</dbReference>
<dbReference type="InterPro" id="IPR036513">
    <property type="entry name" value="STAS_dom_sf"/>
</dbReference>
<keyword evidence="4" id="KW-1185">Reference proteome</keyword>
<dbReference type="Pfam" id="PF07228">
    <property type="entry name" value="SpoIIE"/>
    <property type="match status" value="1"/>
</dbReference>
<organism evidence="3 4">
    <name type="scientific">Cellulomonas fimi (strain ATCC 484 / DSM 20113 / JCM 1341 / CCUG 24087 / LMG 16345 / NBRC 15513 / NCIMB 8980 / NCTC 7547 / NRS-133)</name>
    <dbReference type="NCBI Taxonomy" id="590998"/>
    <lineage>
        <taxon>Bacteria</taxon>
        <taxon>Bacillati</taxon>
        <taxon>Actinomycetota</taxon>
        <taxon>Actinomycetes</taxon>
        <taxon>Micrococcales</taxon>
        <taxon>Cellulomonadaceae</taxon>
        <taxon>Cellulomonas</taxon>
    </lineage>
</organism>
<dbReference type="InterPro" id="IPR001932">
    <property type="entry name" value="PPM-type_phosphatase-like_dom"/>
</dbReference>
<dbReference type="CDD" id="cd16936">
    <property type="entry name" value="HATPase_RsbW-like"/>
    <property type="match status" value="1"/>
</dbReference>
<dbReference type="EMBL" id="CP002666">
    <property type="protein sequence ID" value="AEE45338.1"/>
    <property type="molecule type" value="Genomic_DNA"/>
</dbReference>
<dbReference type="Proteomes" id="UP000008460">
    <property type="component" value="Chromosome"/>
</dbReference>
<dbReference type="KEGG" id="cfi:Celf_1203"/>
<name>F4H3B7_CELFA</name>
<dbReference type="PANTHER" id="PTHR43156">
    <property type="entry name" value="STAGE II SPORULATION PROTEIN E-RELATED"/>
    <property type="match status" value="1"/>
</dbReference>
<proteinExistence type="predicted"/>
<dbReference type="Pfam" id="PF13581">
    <property type="entry name" value="HATPase_c_2"/>
    <property type="match status" value="1"/>
</dbReference>
<evidence type="ECO:0000256" key="1">
    <source>
        <dbReference type="ARBA" id="ARBA00022801"/>
    </source>
</evidence>
<dbReference type="SUPFAM" id="SSF55874">
    <property type="entry name" value="ATPase domain of HSP90 chaperone/DNA topoisomerase II/histidine kinase"/>
    <property type="match status" value="1"/>
</dbReference>
<dbReference type="GO" id="GO:0016791">
    <property type="term" value="F:phosphatase activity"/>
    <property type="evidence" value="ECO:0007669"/>
    <property type="project" value="TreeGrafter"/>
</dbReference>
<protein>
    <submittedName>
        <fullName evidence="3">Protein serine/threonine phosphatase</fullName>
    </submittedName>
</protein>